<dbReference type="GeneID" id="33938617"/>
<comment type="similarity">
    <text evidence="3 9 11">Belongs to the uracil-DNA glycosylase (UDG) superfamily. UNG family.</text>
</comment>
<feature type="domain" description="Uracil-DNA glycosylase-like" evidence="12">
    <location>
        <begin position="49"/>
        <end position="210"/>
    </location>
</feature>
<dbReference type="NCBIfam" id="NF003588">
    <property type="entry name" value="PRK05254.1-1"/>
    <property type="match status" value="1"/>
</dbReference>
<evidence type="ECO:0000256" key="5">
    <source>
        <dbReference type="ARBA" id="ARBA00018429"/>
    </source>
</evidence>
<evidence type="ECO:0000256" key="1">
    <source>
        <dbReference type="ARBA" id="ARBA00001400"/>
    </source>
</evidence>
<dbReference type="PROSITE" id="PS00130">
    <property type="entry name" value="U_DNA_GLYCOSYLASE"/>
    <property type="match status" value="1"/>
</dbReference>
<keyword evidence="6 9" id="KW-0227">DNA damage</keyword>
<comment type="catalytic activity">
    <reaction evidence="1 9 11">
        <text>Hydrolyzes single-stranded DNA or mismatched double-stranded DNA and polynucleotides, releasing free uracil.</text>
        <dbReference type="EC" id="3.2.2.27"/>
    </reaction>
</comment>
<dbReference type="HOGENOM" id="CLU_032162_3_0_6"/>
<protein>
    <recommendedName>
        <fullName evidence="5 9">Uracil-DNA glycosylase</fullName>
        <shortName evidence="9">UDG</shortName>
        <ecNumber evidence="4 9">3.2.2.27</ecNumber>
    </recommendedName>
</protein>
<dbReference type="CDD" id="cd10027">
    <property type="entry name" value="UDG-F1-like"/>
    <property type="match status" value="1"/>
</dbReference>
<dbReference type="NCBIfam" id="NF003592">
    <property type="entry name" value="PRK05254.1-5"/>
    <property type="match status" value="1"/>
</dbReference>
<dbReference type="AlphaFoldDB" id="A0A076LFS3"/>
<dbReference type="EC" id="3.2.2.27" evidence="4 9"/>
<dbReference type="PANTHER" id="PTHR11264:SF0">
    <property type="entry name" value="URACIL-DNA GLYCOSYLASE"/>
    <property type="match status" value="1"/>
</dbReference>
<dbReference type="SUPFAM" id="SSF52141">
    <property type="entry name" value="Uracil-DNA glycosylase-like"/>
    <property type="match status" value="1"/>
</dbReference>
<dbReference type="InterPro" id="IPR036895">
    <property type="entry name" value="Uracil-DNA_glycosylase-like_sf"/>
</dbReference>
<dbReference type="Pfam" id="PF03167">
    <property type="entry name" value="UDG"/>
    <property type="match status" value="1"/>
</dbReference>
<dbReference type="FunFam" id="3.40.470.10:FF:000001">
    <property type="entry name" value="Uracil-DNA glycosylase"/>
    <property type="match status" value="1"/>
</dbReference>
<name>A0A076LFS3_9GAMM</name>
<dbReference type="InterPro" id="IPR002043">
    <property type="entry name" value="UDG_fam1"/>
</dbReference>
<dbReference type="SMART" id="SM00986">
    <property type="entry name" value="UDG"/>
    <property type="match status" value="1"/>
</dbReference>
<evidence type="ECO:0000313" key="13">
    <source>
        <dbReference type="EMBL" id="AIJ07370.1"/>
    </source>
</evidence>
<evidence type="ECO:0000256" key="8">
    <source>
        <dbReference type="ARBA" id="ARBA00023204"/>
    </source>
</evidence>
<keyword evidence="9" id="KW-0963">Cytoplasm</keyword>
<dbReference type="GO" id="GO:0004844">
    <property type="term" value="F:uracil DNA N-glycosylase activity"/>
    <property type="evidence" value="ECO:0007669"/>
    <property type="project" value="UniProtKB-UniRule"/>
</dbReference>
<evidence type="ECO:0000259" key="12">
    <source>
        <dbReference type="SMART" id="SM00986"/>
    </source>
</evidence>
<dbReference type="NCBIfam" id="TIGR00628">
    <property type="entry name" value="ung"/>
    <property type="match status" value="1"/>
</dbReference>
<organism evidence="13 14">
    <name type="scientific">Edwardsiella anguillarum ET080813</name>
    <dbReference type="NCBI Taxonomy" id="667120"/>
    <lineage>
        <taxon>Bacteria</taxon>
        <taxon>Pseudomonadati</taxon>
        <taxon>Pseudomonadota</taxon>
        <taxon>Gammaproteobacteria</taxon>
        <taxon>Enterobacterales</taxon>
        <taxon>Hafniaceae</taxon>
        <taxon>Edwardsiella</taxon>
    </lineage>
</organism>
<keyword evidence="7 9" id="KW-0378">Hydrolase</keyword>
<comment type="subcellular location">
    <subcellularLocation>
        <location evidence="9">Cytoplasm</location>
    </subcellularLocation>
</comment>
<dbReference type="GO" id="GO:0097510">
    <property type="term" value="P:base-excision repair, AP site formation via deaminated base removal"/>
    <property type="evidence" value="ECO:0007669"/>
    <property type="project" value="TreeGrafter"/>
</dbReference>
<dbReference type="EMBL" id="CP006664">
    <property type="protein sequence ID" value="AIJ07370.1"/>
    <property type="molecule type" value="Genomic_DNA"/>
</dbReference>
<dbReference type="NCBIfam" id="NF003591">
    <property type="entry name" value="PRK05254.1-4"/>
    <property type="match status" value="1"/>
</dbReference>
<dbReference type="HAMAP" id="MF_00148">
    <property type="entry name" value="UDG"/>
    <property type="match status" value="1"/>
</dbReference>
<dbReference type="NCBIfam" id="NF003589">
    <property type="entry name" value="PRK05254.1-2"/>
    <property type="match status" value="1"/>
</dbReference>
<dbReference type="Proteomes" id="UP000028681">
    <property type="component" value="Chromosome"/>
</dbReference>
<evidence type="ECO:0000256" key="2">
    <source>
        <dbReference type="ARBA" id="ARBA00002631"/>
    </source>
</evidence>
<evidence type="ECO:0000256" key="10">
    <source>
        <dbReference type="PROSITE-ProRule" id="PRU10072"/>
    </source>
</evidence>
<dbReference type="KEGG" id="ete:ETEE_0903"/>
<keyword evidence="8 9" id="KW-0234">DNA repair</keyword>
<gene>
    <name evidence="9 13" type="primary">ung</name>
    <name evidence="13" type="ORF">ETEE_0903</name>
</gene>
<sequence length="231" mass="26059">MTTSLTWHDVIGAEKDQPYFRDTLTFVATERSNGKTIYPPQQDVFNAFRFTEFNDVKVVILGQDPYHGPNQAHGLSFSVLPGVPTPPSLQNMYKELKSDIPGFEIPSHGYLKSWADQGVLLLNTVLTVERGQAHSHAQLGWEQFTDRVVEALNSQRSGIVFLLWGAHAQKKGRIIDTQRHRVLKAPHPSPLSAHRGFLGCKHFSMTNQLLQEQGMTPIDWQPRLPQDEPQA</sequence>
<dbReference type="InterPro" id="IPR018085">
    <property type="entry name" value="Ura-DNA_Glyclase_AS"/>
</dbReference>
<evidence type="ECO:0000256" key="4">
    <source>
        <dbReference type="ARBA" id="ARBA00012030"/>
    </source>
</evidence>
<evidence type="ECO:0000256" key="6">
    <source>
        <dbReference type="ARBA" id="ARBA00022763"/>
    </source>
</evidence>
<dbReference type="Gene3D" id="3.40.470.10">
    <property type="entry name" value="Uracil-DNA glycosylase-like domain"/>
    <property type="match status" value="1"/>
</dbReference>
<proteinExistence type="inferred from homology"/>
<comment type="function">
    <text evidence="2 9 11">Excises uracil residues from the DNA which can arise as a result of misincorporation of dUMP residues by DNA polymerase or due to deamination of cytosine.</text>
</comment>
<dbReference type="RefSeq" id="WP_034165570.1">
    <property type="nucleotide sequence ID" value="NZ_CP006664.1"/>
</dbReference>
<evidence type="ECO:0000256" key="9">
    <source>
        <dbReference type="HAMAP-Rule" id="MF_00148"/>
    </source>
</evidence>
<dbReference type="InterPro" id="IPR005122">
    <property type="entry name" value="Uracil-DNA_glycosylase-like"/>
</dbReference>
<evidence type="ECO:0000256" key="3">
    <source>
        <dbReference type="ARBA" id="ARBA00008184"/>
    </source>
</evidence>
<feature type="active site" description="Proton acceptor" evidence="9 10">
    <location>
        <position position="64"/>
    </location>
</feature>
<dbReference type="PANTHER" id="PTHR11264">
    <property type="entry name" value="URACIL-DNA GLYCOSYLASE"/>
    <property type="match status" value="1"/>
</dbReference>
<dbReference type="SMART" id="SM00987">
    <property type="entry name" value="UreE_C"/>
    <property type="match status" value="1"/>
</dbReference>
<evidence type="ECO:0000313" key="14">
    <source>
        <dbReference type="Proteomes" id="UP000028681"/>
    </source>
</evidence>
<dbReference type="GO" id="GO:0005737">
    <property type="term" value="C:cytoplasm"/>
    <property type="evidence" value="ECO:0007669"/>
    <property type="project" value="UniProtKB-SubCell"/>
</dbReference>
<evidence type="ECO:0000256" key="11">
    <source>
        <dbReference type="RuleBase" id="RU003780"/>
    </source>
</evidence>
<accession>A0A076LFS3</accession>
<evidence type="ECO:0000256" key="7">
    <source>
        <dbReference type="ARBA" id="ARBA00022801"/>
    </source>
</evidence>
<reference evidence="13 14" key="1">
    <citation type="journal article" date="2012" name="PLoS ONE">
        <title>Edwardsiella comparative phylogenomics reveal the new intra/inter-species taxonomic relationships, virulence evolution and niche adaptation mechanisms.</title>
        <authorList>
            <person name="Yang M."/>
            <person name="Lv Y."/>
            <person name="Xiao J."/>
            <person name="Wu H."/>
            <person name="Zheng H."/>
            <person name="Liu Q."/>
            <person name="Zhang Y."/>
            <person name="Wang Q."/>
        </authorList>
    </citation>
    <scope>NUCLEOTIDE SEQUENCE [LARGE SCALE GENOMIC DNA]</scope>
    <source>
        <strain evidence="14">080813</strain>
    </source>
</reference>